<dbReference type="InterPro" id="IPR037066">
    <property type="entry name" value="Plug_dom_sf"/>
</dbReference>
<keyword evidence="7" id="KW-0675">Receptor</keyword>
<feature type="chain" id="PRO_5011681294" evidence="5">
    <location>
        <begin position="37"/>
        <end position="976"/>
    </location>
</feature>
<comment type="subcellular location">
    <subcellularLocation>
        <location evidence="1">Cell outer membrane</location>
    </subcellularLocation>
</comment>
<dbReference type="InterPro" id="IPR036942">
    <property type="entry name" value="Beta-barrel_TonB_sf"/>
</dbReference>
<evidence type="ECO:0000256" key="2">
    <source>
        <dbReference type="ARBA" id="ARBA00023136"/>
    </source>
</evidence>
<gene>
    <name evidence="7" type="ORF">SAMN02799615_01391</name>
</gene>
<protein>
    <submittedName>
        <fullName evidence="7">TonB-dependent receptor</fullName>
    </submittedName>
</protein>
<dbReference type="NCBIfam" id="TIGR01782">
    <property type="entry name" value="TonB-Xanth-Caul"/>
    <property type="match status" value="1"/>
</dbReference>
<dbReference type="Gene3D" id="2.40.170.20">
    <property type="entry name" value="TonB-dependent receptor, beta-barrel domain"/>
    <property type="match status" value="1"/>
</dbReference>
<keyword evidence="3" id="KW-0998">Cell outer membrane</keyword>
<dbReference type="EMBL" id="FONH01000003">
    <property type="protein sequence ID" value="SFE64292.1"/>
    <property type="molecule type" value="Genomic_DNA"/>
</dbReference>
<evidence type="ECO:0000256" key="5">
    <source>
        <dbReference type="SAM" id="SignalP"/>
    </source>
</evidence>
<dbReference type="InterPro" id="IPR012910">
    <property type="entry name" value="Plug_dom"/>
</dbReference>
<feature type="signal peptide" evidence="5">
    <location>
        <begin position="1"/>
        <end position="36"/>
    </location>
</feature>
<dbReference type="STRING" id="500610.SAMN02799615_01391"/>
<evidence type="ECO:0000256" key="3">
    <source>
        <dbReference type="ARBA" id="ARBA00023237"/>
    </source>
</evidence>
<evidence type="ECO:0000256" key="1">
    <source>
        <dbReference type="ARBA" id="ARBA00004442"/>
    </source>
</evidence>
<keyword evidence="8" id="KW-1185">Reference proteome</keyword>
<feature type="domain" description="TonB-dependent receptor plug" evidence="6">
    <location>
        <begin position="92"/>
        <end position="195"/>
    </location>
</feature>
<dbReference type="GO" id="GO:0009279">
    <property type="term" value="C:cell outer membrane"/>
    <property type="evidence" value="ECO:0007669"/>
    <property type="project" value="UniProtKB-SubCell"/>
</dbReference>
<dbReference type="Pfam" id="PF07715">
    <property type="entry name" value="Plug"/>
    <property type="match status" value="1"/>
</dbReference>
<evidence type="ECO:0000256" key="4">
    <source>
        <dbReference type="SAM" id="MobiDB-lite"/>
    </source>
</evidence>
<dbReference type="SUPFAM" id="SSF56935">
    <property type="entry name" value="Porins"/>
    <property type="match status" value="1"/>
</dbReference>
<keyword evidence="5" id="KW-0732">Signal</keyword>
<sequence length="976" mass="105724">MSQGIAPRMRLGHGIARRPLAAACIAASLMAGTAAAQDTQAPQQQPPQQQQPPAQGNPPDAQKKPAPGQVSNLQEVVVTGIRGSIESSIRAKQNSDSIIEAISAEDIGKLPDASIAESLARLSGLATQRVDGRANVISIRGLSPDFAGTTLNGREQATIGENRGVEYDQYPSELISGAAVYKTPDASLVGQGLSGTVDLHTIKPLDLPKRAIAINLRGEHTTNDKLNPGSGVGDMGHRASFSYIDQFFDHTLGVAVGFAQLDSPIQEKQYQAWWWSVDNGSAGIEQNWGGPHTPGLPDNVLSQEGMQLRSQSENQLRNGLMTVLEWAPGEHYHTTLDLYYSTFNERKYKNGAQWSSSPYNSNGIPVYSDVGITPASPYPIVTSGTMSNIAPILQNEYSKEKDKLFSAGWNHQYDFGNGWVITGDLSYSMAKKRLRDAYLFSGLAGNPTTDVYFRTPTGDDYPYFRPGVDLANPASVVFTDPDNYGYNGREEFDKQKDTIKAARFQVSHPVGWIFSTVDVGAAYSERKKTKQADVFFAWLNGNGDGAGNGPYDHTMGVPVGSAFLRGPTSLSYGGIPGILNYNVLDALGSQFYLTQRNGQSDWSRNYSITEKVPVAYAKFNIDTHLGDVPLRGNVGVQFVRTDQSSTAVQTNGDARVGTLTGGAKYNKFLPSLNLVAQIADGQYLRFGFAKTMARGRIDDEKVSSSASVARVTEGPAAGQVLWSGSGGNPQLRPYIAVGTDLSWEKYFGKSSYVAVAVFNKNLLNYIYNKTVLDFNFDKAGFVNDNPTLTPTSPIGSFTRPENGTGGRMEGLELSGAFEGGLLSQSLDGFGLQANFSLTNSSIPESSVSSIPGGPKTLPGLSRKVANLALYYEKYGWSIRVAERYRSSFTGETVPLFDQLGYVKVLADKQTDLQIGYAFADDTRFNGLSLLLQVNNLSNSPQKTQQISGLPNNVQIGRPLDYVTWGRTVMFGLNYKL</sequence>
<dbReference type="Proteomes" id="UP000199477">
    <property type="component" value="Unassembled WGS sequence"/>
</dbReference>
<name>A0A1I2C819_9GAMM</name>
<dbReference type="PANTHER" id="PTHR40980">
    <property type="entry name" value="PLUG DOMAIN-CONTAINING PROTEIN"/>
    <property type="match status" value="1"/>
</dbReference>
<proteinExistence type="predicted"/>
<evidence type="ECO:0000313" key="7">
    <source>
        <dbReference type="EMBL" id="SFE64292.1"/>
    </source>
</evidence>
<reference evidence="8" key="1">
    <citation type="submission" date="2016-10" db="EMBL/GenBank/DDBJ databases">
        <authorList>
            <person name="Varghese N."/>
            <person name="Submissions S."/>
        </authorList>
    </citation>
    <scope>NUCLEOTIDE SEQUENCE [LARGE SCALE GENOMIC DNA]</scope>
    <source>
        <strain evidence="8">UNC178MFTsu3.1</strain>
    </source>
</reference>
<dbReference type="Gene3D" id="2.170.130.10">
    <property type="entry name" value="TonB-dependent receptor, plug domain"/>
    <property type="match status" value="1"/>
</dbReference>
<accession>A0A1I2C819</accession>
<dbReference type="RefSeq" id="WP_026636145.1">
    <property type="nucleotide sequence ID" value="NZ_FONH01000003.1"/>
</dbReference>
<dbReference type="AlphaFoldDB" id="A0A1I2C819"/>
<organism evidence="7 8">
    <name type="scientific">Dyella marensis</name>
    <dbReference type="NCBI Taxonomy" id="500610"/>
    <lineage>
        <taxon>Bacteria</taxon>
        <taxon>Pseudomonadati</taxon>
        <taxon>Pseudomonadota</taxon>
        <taxon>Gammaproteobacteria</taxon>
        <taxon>Lysobacterales</taxon>
        <taxon>Rhodanobacteraceae</taxon>
        <taxon>Dyella</taxon>
    </lineage>
</organism>
<dbReference type="InterPro" id="IPR010104">
    <property type="entry name" value="TonB_rcpt_bac"/>
</dbReference>
<evidence type="ECO:0000259" key="6">
    <source>
        <dbReference type="Pfam" id="PF07715"/>
    </source>
</evidence>
<feature type="compositionally biased region" description="Low complexity" evidence="4">
    <location>
        <begin position="35"/>
        <end position="60"/>
    </location>
</feature>
<dbReference type="PANTHER" id="PTHR40980:SF3">
    <property type="entry name" value="TONB-DEPENDENT RECEPTOR-LIKE BETA-BARREL DOMAIN-CONTAINING PROTEIN"/>
    <property type="match status" value="1"/>
</dbReference>
<keyword evidence="2" id="KW-0472">Membrane</keyword>
<feature type="region of interest" description="Disordered" evidence="4">
    <location>
        <begin position="35"/>
        <end position="72"/>
    </location>
</feature>
<evidence type="ECO:0000313" key="8">
    <source>
        <dbReference type="Proteomes" id="UP000199477"/>
    </source>
</evidence>